<proteinExistence type="predicted"/>
<gene>
    <name evidence="2" type="ORF">GALMADRAFT_154279</name>
</gene>
<protein>
    <submittedName>
        <fullName evidence="2">Uncharacterized protein</fullName>
    </submittedName>
</protein>
<keyword evidence="3" id="KW-1185">Reference proteome</keyword>
<dbReference type="OrthoDB" id="2609391at2759"/>
<evidence type="ECO:0000313" key="3">
    <source>
        <dbReference type="Proteomes" id="UP000027222"/>
    </source>
</evidence>
<organism evidence="2 3">
    <name type="scientific">Galerina marginata (strain CBS 339.88)</name>
    <dbReference type="NCBI Taxonomy" id="685588"/>
    <lineage>
        <taxon>Eukaryota</taxon>
        <taxon>Fungi</taxon>
        <taxon>Dikarya</taxon>
        <taxon>Basidiomycota</taxon>
        <taxon>Agaricomycotina</taxon>
        <taxon>Agaricomycetes</taxon>
        <taxon>Agaricomycetidae</taxon>
        <taxon>Agaricales</taxon>
        <taxon>Agaricineae</taxon>
        <taxon>Strophariaceae</taxon>
        <taxon>Galerina</taxon>
    </lineage>
</organism>
<sequence length="164" mass="19115">MARPKPARLEARPPPLPPSRKDHRQFYGFHINEERLMEYASRHCPNAKEVDLWSIIIWFLFHLRIKAAYEDIQLQFVFADEDAPLDATTRDGPTGIPQIPIFSICAWEVEAWAARPTLEDIEAIQEIIGTEPRWYTDVRRPSWYEDEISHLSPLNFLFDSGSHA</sequence>
<name>A0A067TK70_GALM3</name>
<dbReference type="HOGENOM" id="CLU_1540188_0_0_1"/>
<dbReference type="Proteomes" id="UP000027222">
    <property type="component" value="Unassembled WGS sequence"/>
</dbReference>
<evidence type="ECO:0000256" key="1">
    <source>
        <dbReference type="SAM" id="MobiDB-lite"/>
    </source>
</evidence>
<feature type="region of interest" description="Disordered" evidence="1">
    <location>
        <begin position="1"/>
        <end position="22"/>
    </location>
</feature>
<dbReference type="EMBL" id="KL142373">
    <property type="protein sequence ID" value="KDR79363.1"/>
    <property type="molecule type" value="Genomic_DNA"/>
</dbReference>
<accession>A0A067TK70</accession>
<dbReference type="AlphaFoldDB" id="A0A067TK70"/>
<evidence type="ECO:0000313" key="2">
    <source>
        <dbReference type="EMBL" id="KDR79363.1"/>
    </source>
</evidence>
<reference evidence="3" key="1">
    <citation type="journal article" date="2014" name="Proc. Natl. Acad. Sci. U.S.A.">
        <title>Extensive sampling of basidiomycete genomes demonstrates inadequacy of the white-rot/brown-rot paradigm for wood decay fungi.</title>
        <authorList>
            <person name="Riley R."/>
            <person name="Salamov A.A."/>
            <person name="Brown D.W."/>
            <person name="Nagy L.G."/>
            <person name="Floudas D."/>
            <person name="Held B.W."/>
            <person name="Levasseur A."/>
            <person name="Lombard V."/>
            <person name="Morin E."/>
            <person name="Otillar R."/>
            <person name="Lindquist E.A."/>
            <person name="Sun H."/>
            <person name="LaButti K.M."/>
            <person name="Schmutz J."/>
            <person name="Jabbour D."/>
            <person name="Luo H."/>
            <person name="Baker S.E."/>
            <person name="Pisabarro A.G."/>
            <person name="Walton J.D."/>
            <person name="Blanchette R.A."/>
            <person name="Henrissat B."/>
            <person name="Martin F."/>
            <person name="Cullen D."/>
            <person name="Hibbett D.S."/>
            <person name="Grigoriev I.V."/>
        </authorList>
    </citation>
    <scope>NUCLEOTIDE SEQUENCE [LARGE SCALE GENOMIC DNA]</scope>
    <source>
        <strain evidence="3">CBS 339.88</strain>
    </source>
</reference>